<proteinExistence type="predicted"/>
<comment type="caution">
    <text evidence="1">The sequence shown here is derived from an EMBL/GenBank/DDBJ whole genome shotgun (WGS) entry which is preliminary data.</text>
</comment>
<evidence type="ECO:0000313" key="2">
    <source>
        <dbReference type="Proteomes" id="UP000177698"/>
    </source>
</evidence>
<sequence>MNDEYDIYDGEVLDDNNSSIFPIQNESPFPPELTFYKGPCIEHNGKHQIERLSGQVDEHFVSVTREINSPKFDAVVDYKSYHGRQDDVANFINRALGRL</sequence>
<protein>
    <submittedName>
        <fullName evidence="1">Uncharacterized protein</fullName>
    </submittedName>
</protein>
<reference evidence="1 2" key="1">
    <citation type="journal article" date="2016" name="Nat. Commun.">
        <title>Thousands of microbial genomes shed light on interconnected biogeochemical processes in an aquifer system.</title>
        <authorList>
            <person name="Anantharaman K."/>
            <person name="Brown C.T."/>
            <person name="Hug L.A."/>
            <person name="Sharon I."/>
            <person name="Castelle C.J."/>
            <person name="Probst A.J."/>
            <person name="Thomas B.C."/>
            <person name="Singh A."/>
            <person name="Wilkins M.J."/>
            <person name="Karaoz U."/>
            <person name="Brodie E.L."/>
            <person name="Williams K.H."/>
            <person name="Hubbard S.S."/>
            <person name="Banfield J.F."/>
        </authorList>
    </citation>
    <scope>NUCLEOTIDE SEQUENCE [LARGE SCALE GENOMIC DNA]</scope>
</reference>
<dbReference type="STRING" id="1802056.A2954_02690"/>
<accession>A0A1F7IF12</accession>
<dbReference type="AlphaFoldDB" id="A0A1F7IF12"/>
<evidence type="ECO:0000313" key="1">
    <source>
        <dbReference type="EMBL" id="OGK41932.1"/>
    </source>
</evidence>
<gene>
    <name evidence="1" type="ORF">A2954_02690</name>
</gene>
<name>A0A1F7IF12_9BACT</name>
<dbReference type="Proteomes" id="UP000177698">
    <property type="component" value="Unassembled WGS sequence"/>
</dbReference>
<dbReference type="EMBL" id="MGAG01000008">
    <property type="protein sequence ID" value="OGK41932.1"/>
    <property type="molecule type" value="Genomic_DNA"/>
</dbReference>
<organism evidence="1 2">
    <name type="scientific">Candidatus Roizmanbacteria bacterium RIFCSPLOWO2_01_FULL_37_12</name>
    <dbReference type="NCBI Taxonomy" id="1802056"/>
    <lineage>
        <taxon>Bacteria</taxon>
        <taxon>Candidatus Roizmaniibacteriota</taxon>
    </lineage>
</organism>